<name>A0A8J3P4W6_9ACTN</name>
<evidence type="ECO:0000313" key="2">
    <source>
        <dbReference type="Proteomes" id="UP000630887"/>
    </source>
</evidence>
<dbReference type="Proteomes" id="UP000630887">
    <property type="component" value="Unassembled WGS sequence"/>
</dbReference>
<dbReference type="EMBL" id="BONI01000002">
    <property type="protein sequence ID" value="GIG03782.1"/>
    <property type="molecule type" value="Genomic_DNA"/>
</dbReference>
<dbReference type="RefSeq" id="WP_203688241.1">
    <property type="nucleotide sequence ID" value="NZ_BAAALC010000001.1"/>
</dbReference>
<comment type="caution">
    <text evidence="1">The sequence shown here is derived from an EMBL/GenBank/DDBJ whole genome shotgun (WGS) entry which is preliminary data.</text>
</comment>
<proteinExistence type="predicted"/>
<accession>A0A8J3P4W6</accession>
<reference evidence="1 2" key="1">
    <citation type="submission" date="2021-01" db="EMBL/GenBank/DDBJ databases">
        <title>Whole genome shotgun sequence of Catellatospora coxensis NBRC 107359.</title>
        <authorList>
            <person name="Komaki H."/>
            <person name="Tamura T."/>
        </authorList>
    </citation>
    <scope>NUCLEOTIDE SEQUENCE [LARGE SCALE GENOMIC DNA]</scope>
    <source>
        <strain evidence="1 2">NBRC 107359</strain>
    </source>
</reference>
<keyword evidence="2" id="KW-1185">Reference proteome</keyword>
<evidence type="ECO:0008006" key="3">
    <source>
        <dbReference type="Google" id="ProtNLM"/>
    </source>
</evidence>
<dbReference type="AlphaFoldDB" id="A0A8J3P4W6"/>
<sequence length="55" mass="5929">MIALIRRIAAARTAHVVQTTSFCEGCTEPVCTAACRAEAARTRGYERVATAGIRF</sequence>
<organism evidence="1 2">
    <name type="scientific">Catellatospora coxensis</name>
    <dbReference type="NCBI Taxonomy" id="310354"/>
    <lineage>
        <taxon>Bacteria</taxon>
        <taxon>Bacillati</taxon>
        <taxon>Actinomycetota</taxon>
        <taxon>Actinomycetes</taxon>
        <taxon>Micromonosporales</taxon>
        <taxon>Micromonosporaceae</taxon>
        <taxon>Catellatospora</taxon>
    </lineage>
</organism>
<evidence type="ECO:0000313" key="1">
    <source>
        <dbReference type="EMBL" id="GIG03782.1"/>
    </source>
</evidence>
<gene>
    <name evidence="1" type="ORF">Cco03nite_04820</name>
</gene>
<protein>
    <recommendedName>
        <fullName evidence="3">4Fe-4S ferredoxin-type domain-containing protein</fullName>
    </recommendedName>
</protein>